<accession>A0A2G5IA81</accession>
<dbReference type="AlphaFoldDB" id="A0A2G5IA81"/>
<evidence type="ECO:0000313" key="3">
    <source>
        <dbReference type="Proteomes" id="UP000230605"/>
    </source>
</evidence>
<evidence type="ECO:0008006" key="4">
    <source>
        <dbReference type="Google" id="ProtNLM"/>
    </source>
</evidence>
<gene>
    <name evidence="2" type="ORF">CB0940_00475</name>
</gene>
<sequence>SLNRNKRERLAHLLHHWSSETALRCHIYSTLFFSAAVQSPIHTQLQLTDRNSDRLCSINSSKKNLTRPTHIMSGTSETAHLTKEDIKKEQARESKAHGGNVPADSLTAGLQSVVDSADKNKSEVISERQANLPLPDQPPVASDFNSSDQSTVNVGSGGLSGGGFSQGNDALREPATGGSAVREDGDVTGRNTLGQGVGRQAADGLGGLPADAVAQGSKNKAGLADTTGKDYGYPHKSDPANTN</sequence>
<feature type="compositionally biased region" description="Polar residues" evidence="1">
    <location>
        <begin position="143"/>
        <end position="154"/>
    </location>
</feature>
<feature type="compositionally biased region" description="Basic and acidic residues" evidence="1">
    <location>
        <begin position="80"/>
        <end position="96"/>
    </location>
</feature>
<feature type="compositionally biased region" description="Gly residues" evidence="1">
    <location>
        <begin position="155"/>
        <end position="165"/>
    </location>
</feature>
<reference evidence="2 3" key="1">
    <citation type="submission" date="2015-10" db="EMBL/GenBank/DDBJ databases">
        <title>The cercosporin biosynthetic gene cluster was horizontally transferred to several fungal lineages and shown to be expanded in Cercospora beticola based on microsynteny with recipient genomes.</title>
        <authorList>
            <person name="De Jonge R."/>
            <person name="Ebert M.K."/>
            <person name="Suttle J.C."/>
            <person name="Jurick Ii W.M."/>
            <person name="Secor G.A."/>
            <person name="Thomma B.P."/>
            <person name="Van De Peer Y."/>
            <person name="Bolton M.D."/>
        </authorList>
    </citation>
    <scope>NUCLEOTIDE SEQUENCE [LARGE SCALE GENOMIC DNA]</scope>
    <source>
        <strain evidence="2 3">09-40</strain>
    </source>
</reference>
<name>A0A2G5IA81_CERBT</name>
<dbReference type="Proteomes" id="UP000230605">
    <property type="component" value="Chromosome 1"/>
</dbReference>
<comment type="caution">
    <text evidence="2">The sequence shown here is derived from an EMBL/GenBank/DDBJ whole genome shotgun (WGS) entry which is preliminary data.</text>
</comment>
<proteinExistence type="predicted"/>
<organism evidence="2 3">
    <name type="scientific">Cercospora beticola</name>
    <name type="common">Sugarbeet leaf spot fungus</name>
    <dbReference type="NCBI Taxonomy" id="122368"/>
    <lineage>
        <taxon>Eukaryota</taxon>
        <taxon>Fungi</taxon>
        <taxon>Dikarya</taxon>
        <taxon>Ascomycota</taxon>
        <taxon>Pezizomycotina</taxon>
        <taxon>Dothideomycetes</taxon>
        <taxon>Dothideomycetidae</taxon>
        <taxon>Mycosphaerellales</taxon>
        <taxon>Mycosphaerellaceae</taxon>
        <taxon>Cercospora</taxon>
    </lineage>
</organism>
<evidence type="ECO:0000313" key="2">
    <source>
        <dbReference type="EMBL" id="PIB01766.1"/>
    </source>
</evidence>
<feature type="compositionally biased region" description="Basic and acidic residues" evidence="1">
    <location>
        <begin position="232"/>
        <end position="243"/>
    </location>
</feature>
<dbReference type="OrthoDB" id="3913483at2759"/>
<protein>
    <recommendedName>
        <fullName evidence="4">SMP domain-containing protein</fullName>
    </recommendedName>
</protein>
<dbReference type="EMBL" id="LKMD01000100">
    <property type="protein sequence ID" value="PIB01766.1"/>
    <property type="molecule type" value="Genomic_DNA"/>
</dbReference>
<feature type="region of interest" description="Disordered" evidence="1">
    <location>
        <begin position="77"/>
        <end position="243"/>
    </location>
</feature>
<evidence type="ECO:0000256" key="1">
    <source>
        <dbReference type="SAM" id="MobiDB-lite"/>
    </source>
</evidence>
<feature type="non-terminal residue" evidence="2">
    <location>
        <position position="1"/>
    </location>
</feature>
<feature type="compositionally biased region" description="Basic and acidic residues" evidence="1">
    <location>
        <begin position="116"/>
        <end position="126"/>
    </location>
</feature>